<dbReference type="InterPro" id="IPR036390">
    <property type="entry name" value="WH_DNA-bd_sf"/>
</dbReference>
<comment type="similarity">
    <text evidence="1">Belongs to the LysR transcriptional regulatory family.</text>
</comment>
<reference evidence="6 7" key="1">
    <citation type="submission" date="2019-08" db="EMBL/GenBank/DDBJ databases">
        <authorList>
            <person name="Peeters C."/>
        </authorList>
    </citation>
    <scope>NUCLEOTIDE SEQUENCE [LARGE SCALE GENOMIC DNA]</scope>
    <source>
        <strain evidence="6 7">LMG 31013</strain>
    </source>
</reference>
<evidence type="ECO:0000256" key="3">
    <source>
        <dbReference type="ARBA" id="ARBA00023125"/>
    </source>
</evidence>
<organism evidence="6 7">
    <name type="scientific">Pandoraea terrigena</name>
    <dbReference type="NCBI Taxonomy" id="2508292"/>
    <lineage>
        <taxon>Bacteria</taxon>
        <taxon>Pseudomonadati</taxon>
        <taxon>Pseudomonadota</taxon>
        <taxon>Betaproteobacteria</taxon>
        <taxon>Burkholderiales</taxon>
        <taxon>Burkholderiaceae</taxon>
        <taxon>Pandoraea</taxon>
    </lineage>
</organism>
<dbReference type="InterPro" id="IPR050950">
    <property type="entry name" value="HTH-type_LysR_regulators"/>
</dbReference>
<dbReference type="Proteomes" id="UP000334380">
    <property type="component" value="Unassembled WGS sequence"/>
</dbReference>
<evidence type="ECO:0000256" key="4">
    <source>
        <dbReference type="ARBA" id="ARBA00023163"/>
    </source>
</evidence>
<protein>
    <submittedName>
        <fullName evidence="6">LysR family transcriptional regulator</fullName>
    </submittedName>
</protein>
<dbReference type="GO" id="GO:0005829">
    <property type="term" value="C:cytosol"/>
    <property type="evidence" value="ECO:0007669"/>
    <property type="project" value="TreeGrafter"/>
</dbReference>
<name>A0A5E4XSV1_9BURK</name>
<dbReference type="Gene3D" id="3.40.190.290">
    <property type="match status" value="1"/>
</dbReference>
<dbReference type="Pfam" id="PF03466">
    <property type="entry name" value="LysR_substrate"/>
    <property type="match status" value="1"/>
</dbReference>
<evidence type="ECO:0000313" key="6">
    <source>
        <dbReference type="EMBL" id="VVE39406.1"/>
    </source>
</evidence>
<evidence type="ECO:0000259" key="5">
    <source>
        <dbReference type="PROSITE" id="PS50931"/>
    </source>
</evidence>
<feature type="domain" description="HTH lysR-type" evidence="5">
    <location>
        <begin position="44"/>
        <end position="101"/>
    </location>
</feature>
<dbReference type="InterPro" id="IPR000847">
    <property type="entry name" value="LysR_HTH_N"/>
</dbReference>
<dbReference type="Pfam" id="PF00126">
    <property type="entry name" value="HTH_1"/>
    <property type="match status" value="1"/>
</dbReference>
<keyword evidence="3" id="KW-0238">DNA-binding</keyword>
<dbReference type="PANTHER" id="PTHR30419:SF2">
    <property type="entry name" value="LYSR FAMILY TRANSCRIPTIONAL REGULATOR"/>
    <property type="match status" value="1"/>
</dbReference>
<dbReference type="AlphaFoldDB" id="A0A5E4XSV1"/>
<dbReference type="GO" id="GO:0003700">
    <property type="term" value="F:DNA-binding transcription factor activity"/>
    <property type="evidence" value="ECO:0007669"/>
    <property type="project" value="InterPro"/>
</dbReference>
<dbReference type="SUPFAM" id="SSF53850">
    <property type="entry name" value="Periplasmic binding protein-like II"/>
    <property type="match status" value="1"/>
</dbReference>
<evidence type="ECO:0000256" key="1">
    <source>
        <dbReference type="ARBA" id="ARBA00009437"/>
    </source>
</evidence>
<sequence length="349" mass="37687">MRIIGVDSTFVQQKTCPAWGLASRAFPAFSAYRRQGMENLLRKLDLTSLRLFVAVCQERSMARAAEREFIAPSAISRRIADIEAIVGLPLIARHQRGVTVTPVGETVRRYAEHILGTIESLGAELSQFHEGARGSVRMAANLSAIVQFLPEDLAAFGRVFSAVDVELDEQHSNEVLQRVAERAVDVGICNAVEGIEAFTMVPYRRDRLAVILPVGHPLAARTGEIPFSACAGETLVGLQGNSALTQLLRQQASAAGTALRIKIRVSSLDALCRMAHAGLGIAIAPEQVGQLYVGKLDVVVRPLTDEWAHRQLWLVFPSREQLSATASAVVNFLAQGQAGPGAISVIHDA</sequence>
<evidence type="ECO:0000256" key="2">
    <source>
        <dbReference type="ARBA" id="ARBA00023015"/>
    </source>
</evidence>
<dbReference type="PROSITE" id="PS50931">
    <property type="entry name" value="HTH_LYSR"/>
    <property type="match status" value="1"/>
</dbReference>
<accession>A0A5E4XSV1</accession>
<keyword evidence="7" id="KW-1185">Reference proteome</keyword>
<gene>
    <name evidence="6" type="ORF">PTE31013_04100</name>
</gene>
<keyword evidence="4" id="KW-0804">Transcription</keyword>
<dbReference type="InterPro" id="IPR036388">
    <property type="entry name" value="WH-like_DNA-bd_sf"/>
</dbReference>
<dbReference type="FunFam" id="1.10.10.10:FF:000001">
    <property type="entry name" value="LysR family transcriptional regulator"/>
    <property type="match status" value="1"/>
</dbReference>
<dbReference type="PANTHER" id="PTHR30419">
    <property type="entry name" value="HTH-TYPE TRANSCRIPTIONAL REGULATOR YBHD"/>
    <property type="match status" value="1"/>
</dbReference>
<dbReference type="Gene3D" id="1.10.10.10">
    <property type="entry name" value="Winged helix-like DNA-binding domain superfamily/Winged helix DNA-binding domain"/>
    <property type="match status" value="1"/>
</dbReference>
<dbReference type="SUPFAM" id="SSF46785">
    <property type="entry name" value="Winged helix' DNA-binding domain"/>
    <property type="match status" value="1"/>
</dbReference>
<dbReference type="InterPro" id="IPR005119">
    <property type="entry name" value="LysR_subst-bd"/>
</dbReference>
<proteinExistence type="inferred from homology"/>
<dbReference type="EMBL" id="CABPRU010000012">
    <property type="protein sequence ID" value="VVE39406.1"/>
    <property type="molecule type" value="Genomic_DNA"/>
</dbReference>
<evidence type="ECO:0000313" key="7">
    <source>
        <dbReference type="Proteomes" id="UP000334380"/>
    </source>
</evidence>
<dbReference type="GO" id="GO:0003677">
    <property type="term" value="F:DNA binding"/>
    <property type="evidence" value="ECO:0007669"/>
    <property type="project" value="UniProtKB-KW"/>
</dbReference>
<keyword evidence="2" id="KW-0805">Transcription regulation</keyword>